<keyword evidence="1" id="KW-0472">Membrane</keyword>
<reference evidence="3" key="1">
    <citation type="journal article" date="2015" name="Nat. Genet.">
        <title>The genome and transcriptome of the zoonotic hookworm Ancylostoma ceylanicum identify infection-specific gene families.</title>
        <authorList>
            <person name="Schwarz E.M."/>
            <person name="Hu Y."/>
            <person name="Antoshechkin I."/>
            <person name="Miller M.M."/>
            <person name="Sternberg P.W."/>
            <person name="Aroian R.V."/>
        </authorList>
    </citation>
    <scope>NUCLEOTIDE SEQUENCE</scope>
    <source>
        <strain evidence="3">HY135</strain>
    </source>
</reference>
<feature type="transmembrane region" description="Helical" evidence="1">
    <location>
        <begin position="39"/>
        <end position="60"/>
    </location>
</feature>
<gene>
    <name evidence="2" type="primary">Acey_s0130.g1560</name>
    <name evidence="2" type="ORF">Y032_0130g1560</name>
</gene>
<evidence type="ECO:0000313" key="3">
    <source>
        <dbReference type="Proteomes" id="UP000024635"/>
    </source>
</evidence>
<dbReference type="Proteomes" id="UP000024635">
    <property type="component" value="Unassembled WGS sequence"/>
</dbReference>
<evidence type="ECO:0000313" key="2">
    <source>
        <dbReference type="EMBL" id="EYB98606.1"/>
    </source>
</evidence>
<sequence length="66" mass="7109">MYYSINTEYLTLNICTVGVDGGDPPTASKRTRRDRAAHGRIGAAVANLGFLGICSSHLMLPNKKTN</sequence>
<keyword evidence="1" id="KW-1133">Transmembrane helix</keyword>
<dbReference type="AlphaFoldDB" id="A0A016T7J6"/>
<comment type="caution">
    <text evidence="2">The sequence shown here is derived from an EMBL/GenBank/DDBJ whole genome shotgun (WGS) entry which is preliminary data.</text>
</comment>
<proteinExistence type="predicted"/>
<dbReference type="EMBL" id="JARK01001466">
    <property type="protein sequence ID" value="EYB98606.1"/>
    <property type="molecule type" value="Genomic_DNA"/>
</dbReference>
<accession>A0A016T7J6</accession>
<name>A0A016T7J6_9BILA</name>
<evidence type="ECO:0000256" key="1">
    <source>
        <dbReference type="SAM" id="Phobius"/>
    </source>
</evidence>
<keyword evidence="3" id="KW-1185">Reference proteome</keyword>
<keyword evidence="1" id="KW-0812">Transmembrane</keyword>
<organism evidence="2 3">
    <name type="scientific">Ancylostoma ceylanicum</name>
    <dbReference type="NCBI Taxonomy" id="53326"/>
    <lineage>
        <taxon>Eukaryota</taxon>
        <taxon>Metazoa</taxon>
        <taxon>Ecdysozoa</taxon>
        <taxon>Nematoda</taxon>
        <taxon>Chromadorea</taxon>
        <taxon>Rhabditida</taxon>
        <taxon>Rhabditina</taxon>
        <taxon>Rhabditomorpha</taxon>
        <taxon>Strongyloidea</taxon>
        <taxon>Ancylostomatidae</taxon>
        <taxon>Ancylostomatinae</taxon>
        <taxon>Ancylostoma</taxon>
    </lineage>
</organism>
<protein>
    <submittedName>
        <fullName evidence="2">Uncharacterized protein</fullName>
    </submittedName>
</protein>